<dbReference type="EC" id="2.7.13.3" evidence="2"/>
<keyword evidence="3" id="KW-0597">Phosphoprotein</keyword>
<dbReference type="InterPro" id="IPR050482">
    <property type="entry name" value="Sensor_HK_TwoCompSys"/>
</dbReference>
<keyword evidence="9" id="KW-0472">Membrane</keyword>
<organism evidence="11 12">
    <name type="scientific">Nocardioides antri</name>
    <dbReference type="NCBI Taxonomy" id="2607659"/>
    <lineage>
        <taxon>Bacteria</taxon>
        <taxon>Bacillati</taxon>
        <taxon>Actinomycetota</taxon>
        <taxon>Actinomycetes</taxon>
        <taxon>Propionibacteriales</taxon>
        <taxon>Nocardioidaceae</taxon>
        <taxon>Nocardioides</taxon>
    </lineage>
</organism>
<dbReference type="InterPro" id="IPR011712">
    <property type="entry name" value="Sig_transdc_His_kin_sub3_dim/P"/>
</dbReference>
<reference evidence="11 12" key="1">
    <citation type="submission" date="2019-09" db="EMBL/GenBank/DDBJ databases">
        <title>Nocardioides panacisoli sp. nov., isolated from the soil of a ginseng field.</title>
        <authorList>
            <person name="Cho C."/>
        </authorList>
    </citation>
    <scope>NUCLEOTIDE SEQUENCE [LARGE SCALE GENOMIC DNA]</scope>
    <source>
        <strain evidence="11 12">BN140041</strain>
    </source>
</reference>
<evidence type="ECO:0000256" key="1">
    <source>
        <dbReference type="ARBA" id="ARBA00000085"/>
    </source>
</evidence>
<evidence type="ECO:0000313" key="11">
    <source>
        <dbReference type="EMBL" id="KAA1426409.1"/>
    </source>
</evidence>
<keyword evidence="9" id="KW-0812">Transmembrane</keyword>
<dbReference type="Gene3D" id="1.20.5.1930">
    <property type="match status" value="1"/>
</dbReference>
<evidence type="ECO:0000256" key="9">
    <source>
        <dbReference type="SAM" id="Phobius"/>
    </source>
</evidence>
<feature type="domain" description="Histidine kinase/HSP90-like ATPase" evidence="10">
    <location>
        <begin position="312"/>
        <end position="404"/>
    </location>
</feature>
<dbReference type="CDD" id="cd16917">
    <property type="entry name" value="HATPase_UhpB-NarQ-NarX-like"/>
    <property type="match status" value="1"/>
</dbReference>
<protein>
    <recommendedName>
        <fullName evidence="2">histidine kinase</fullName>
        <ecNumber evidence="2">2.7.13.3</ecNumber>
    </recommendedName>
</protein>
<proteinExistence type="predicted"/>
<keyword evidence="8" id="KW-0902">Two-component regulatory system</keyword>
<keyword evidence="9" id="KW-1133">Transmembrane helix</keyword>
<dbReference type="EMBL" id="VUJW01000008">
    <property type="protein sequence ID" value="KAA1426409.1"/>
    <property type="molecule type" value="Genomic_DNA"/>
</dbReference>
<dbReference type="GO" id="GO:0046983">
    <property type="term" value="F:protein dimerization activity"/>
    <property type="evidence" value="ECO:0007669"/>
    <property type="project" value="InterPro"/>
</dbReference>
<dbReference type="Pfam" id="PF02518">
    <property type="entry name" value="HATPase_c"/>
    <property type="match status" value="1"/>
</dbReference>
<dbReference type="Pfam" id="PF07730">
    <property type="entry name" value="HisKA_3"/>
    <property type="match status" value="1"/>
</dbReference>
<dbReference type="GO" id="GO:0016020">
    <property type="term" value="C:membrane"/>
    <property type="evidence" value="ECO:0007669"/>
    <property type="project" value="InterPro"/>
</dbReference>
<dbReference type="Gene3D" id="3.30.565.10">
    <property type="entry name" value="Histidine kinase-like ATPase, C-terminal domain"/>
    <property type="match status" value="1"/>
</dbReference>
<dbReference type="SMART" id="SM00387">
    <property type="entry name" value="HATPase_c"/>
    <property type="match status" value="1"/>
</dbReference>
<feature type="transmembrane region" description="Helical" evidence="9">
    <location>
        <begin position="95"/>
        <end position="112"/>
    </location>
</feature>
<dbReference type="PANTHER" id="PTHR24421:SF10">
    <property type="entry name" value="NITRATE_NITRITE SENSOR PROTEIN NARQ"/>
    <property type="match status" value="1"/>
</dbReference>
<evidence type="ECO:0000256" key="5">
    <source>
        <dbReference type="ARBA" id="ARBA00022741"/>
    </source>
</evidence>
<dbReference type="GO" id="GO:0005524">
    <property type="term" value="F:ATP binding"/>
    <property type="evidence" value="ECO:0007669"/>
    <property type="project" value="UniProtKB-KW"/>
</dbReference>
<evidence type="ECO:0000256" key="6">
    <source>
        <dbReference type="ARBA" id="ARBA00022777"/>
    </source>
</evidence>
<evidence type="ECO:0000313" key="12">
    <source>
        <dbReference type="Proteomes" id="UP000324351"/>
    </source>
</evidence>
<dbReference type="Proteomes" id="UP000324351">
    <property type="component" value="Unassembled WGS sequence"/>
</dbReference>
<dbReference type="InterPro" id="IPR036890">
    <property type="entry name" value="HATPase_C_sf"/>
</dbReference>
<dbReference type="AlphaFoldDB" id="A0A5B1M2N1"/>
<dbReference type="PANTHER" id="PTHR24421">
    <property type="entry name" value="NITRATE/NITRITE SENSOR PROTEIN NARX-RELATED"/>
    <property type="match status" value="1"/>
</dbReference>
<name>A0A5B1M2N1_9ACTN</name>
<dbReference type="GO" id="GO:0000155">
    <property type="term" value="F:phosphorelay sensor kinase activity"/>
    <property type="evidence" value="ECO:0007669"/>
    <property type="project" value="InterPro"/>
</dbReference>
<keyword evidence="5" id="KW-0547">Nucleotide-binding</keyword>
<accession>A0A5B1M2N1</accession>
<evidence type="ECO:0000256" key="2">
    <source>
        <dbReference type="ARBA" id="ARBA00012438"/>
    </source>
</evidence>
<dbReference type="InterPro" id="IPR003594">
    <property type="entry name" value="HATPase_dom"/>
</dbReference>
<evidence type="ECO:0000256" key="8">
    <source>
        <dbReference type="ARBA" id="ARBA00023012"/>
    </source>
</evidence>
<keyword evidence="4" id="KW-0808">Transferase</keyword>
<evidence type="ECO:0000256" key="4">
    <source>
        <dbReference type="ARBA" id="ARBA00022679"/>
    </source>
</evidence>
<dbReference type="SUPFAM" id="SSF55874">
    <property type="entry name" value="ATPase domain of HSP90 chaperone/DNA topoisomerase II/histidine kinase"/>
    <property type="match status" value="1"/>
</dbReference>
<keyword evidence="7" id="KW-0067">ATP-binding</keyword>
<keyword evidence="6 11" id="KW-0418">Kinase</keyword>
<keyword evidence="12" id="KW-1185">Reference proteome</keyword>
<comment type="catalytic activity">
    <reaction evidence="1">
        <text>ATP + protein L-histidine = ADP + protein N-phospho-L-histidine.</text>
        <dbReference type="EC" id="2.7.13.3"/>
    </reaction>
</comment>
<comment type="caution">
    <text evidence="11">The sequence shown here is derived from an EMBL/GenBank/DDBJ whole genome shotgun (WGS) entry which is preliminary data.</text>
</comment>
<gene>
    <name evidence="11" type="ORF">F0U47_13455</name>
</gene>
<evidence type="ECO:0000256" key="7">
    <source>
        <dbReference type="ARBA" id="ARBA00022840"/>
    </source>
</evidence>
<evidence type="ECO:0000259" key="10">
    <source>
        <dbReference type="SMART" id="SM00387"/>
    </source>
</evidence>
<sequence>MKCSWLDARYADARAHPLPDGLSIHRKVDPATGRPVYRGRVSTVRTRGRDALVLVLVVGVLLEVLTTHQDVPLELSVPVALAMTVPQLWGERRPVLVAAIVLGAWLLQALVGRWGWALEPQSELLPVCLVFWSLGAYLPRRQAVWSCVVALAAVTAHSPFDMAVLGPLMVGVFAGGRLMHSREQLARQLEAERAHAERYAVAEERTRIARELHDAVGHAISLMTIQAGAERLALGDDRPETARVLTQIERTGRQTMQEMRRLLGVLRTEDEEPDLSPQPGLAQIPALAERMRPIGLRVDVETEGEPRPVSPGVDISAYRVVQEALTNVLKHADGRRSRVRIRYLPHSVELEVTDDGRAAHAAQNGGGHGLAGMRERVSLYGGTLEAGPVPDGGWRLLARLPLEPAP</sequence>
<reference evidence="11 12" key="2">
    <citation type="submission" date="2019-09" db="EMBL/GenBank/DDBJ databases">
        <authorList>
            <person name="Jin C."/>
        </authorList>
    </citation>
    <scope>NUCLEOTIDE SEQUENCE [LARGE SCALE GENOMIC DNA]</scope>
    <source>
        <strain evidence="11 12">BN140041</strain>
    </source>
</reference>
<evidence type="ECO:0000256" key="3">
    <source>
        <dbReference type="ARBA" id="ARBA00022553"/>
    </source>
</evidence>